<dbReference type="Proteomes" id="UP000095280">
    <property type="component" value="Unplaced"/>
</dbReference>
<dbReference type="OrthoDB" id="539634at2759"/>
<evidence type="ECO:0000256" key="1">
    <source>
        <dbReference type="ARBA" id="ARBA00006995"/>
    </source>
</evidence>
<dbReference type="STRING" id="282301.A0A1I8J8T0"/>
<dbReference type="SMART" id="SM00028">
    <property type="entry name" value="TPR"/>
    <property type="match status" value="2"/>
</dbReference>
<protein>
    <submittedName>
        <fullName evidence="3">TPR_REGION domain-containing protein</fullName>
    </submittedName>
</protein>
<dbReference type="InterPro" id="IPR019734">
    <property type="entry name" value="TPR_rpt"/>
</dbReference>
<dbReference type="PANTHER" id="PTHR21405">
    <property type="entry name" value="CDNA SEQUENCE BC021608"/>
    <property type="match status" value="1"/>
</dbReference>
<dbReference type="InterPro" id="IPR011990">
    <property type="entry name" value="TPR-like_helical_dom_sf"/>
</dbReference>
<dbReference type="InterPro" id="IPR038906">
    <property type="entry name" value="TTC36"/>
</dbReference>
<evidence type="ECO:0000313" key="3">
    <source>
        <dbReference type="WBParaSite" id="maker-uti_cns_0046231-snap-gene-0.7-mRNA-1"/>
    </source>
</evidence>
<dbReference type="PANTHER" id="PTHR21405:SF0">
    <property type="entry name" value="TETRATRICOPEPTIDE REPEAT PROTEIN 36"/>
    <property type="match status" value="1"/>
</dbReference>
<organism evidence="2 3">
    <name type="scientific">Macrostomum lignano</name>
    <dbReference type="NCBI Taxonomy" id="282301"/>
    <lineage>
        <taxon>Eukaryota</taxon>
        <taxon>Metazoa</taxon>
        <taxon>Spiralia</taxon>
        <taxon>Lophotrochozoa</taxon>
        <taxon>Platyhelminthes</taxon>
        <taxon>Rhabditophora</taxon>
        <taxon>Macrostomorpha</taxon>
        <taxon>Macrostomida</taxon>
        <taxon>Macrostomidae</taxon>
        <taxon>Macrostomum</taxon>
    </lineage>
</organism>
<dbReference type="WBParaSite" id="maker-uti_cns_0046231-snap-gene-0.7-mRNA-1">
    <property type="protein sequence ID" value="maker-uti_cns_0046231-snap-gene-0.7-mRNA-1"/>
    <property type="gene ID" value="maker-uti_cns_0046231-snap-gene-0.7"/>
</dbReference>
<sequence length="196" mass="21552">MSLSNSDQQVLNRVFNPEMPYEQSEAAAGQPLSDTELEIADMTEEERDRLSESKKLEVEAIHAIERGDLSGGLDSLNRCVSLTPHRASGYNNRAQALQLRGDRRGALDDLESALRLSRGSGRVACQALTQRGVIRRAEGRDDEARQDFEAAARLGGPFAKQMLVEMNPYAALCNQMLREVIGQLSRPSDSAEDCSS</sequence>
<accession>A0A1I8J8T0</accession>
<reference evidence="3" key="1">
    <citation type="submission" date="2016-11" db="UniProtKB">
        <authorList>
            <consortium name="WormBaseParasite"/>
        </authorList>
    </citation>
    <scope>IDENTIFICATION</scope>
</reference>
<dbReference type="SUPFAM" id="SSF48452">
    <property type="entry name" value="TPR-like"/>
    <property type="match status" value="1"/>
</dbReference>
<dbReference type="AlphaFoldDB" id="A0A1I8J8T0"/>
<comment type="similarity">
    <text evidence="1">Belongs to the TTC36 family.</text>
</comment>
<name>A0A1I8J8T0_9PLAT</name>
<keyword evidence="2" id="KW-1185">Reference proteome</keyword>
<dbReference type="GO" id="GO:0006570">
    <property type="term" value="P:tyrosine metabolic process"/>
    <property type="evidence" value="ECO:0007669"/>
    <property type="project" value="TreeGrafter"/>
</dbReference>
<evidence type="ECO:0000313" key="2">
    <source>
        <dbReference type="Proteomes" id="UP000095280"/>
    </source>
</evidence>
<proteinExistence type="inferred from homology"/>
<dbReference type="Gene3D" id="1.25.40.10">
    <property type="entry name" value="Tetratricopeptide repeat domain"/>
    <property type="match status" value="1"/>
</dbReference>